<gene>
    <name evidence="2" type="ORF">GJ689_09120</name>
</gene>
<reference evidence="2 3" key="1">
    <citation type="submission" date="2019-11" db="EMBL/GenBank/DDBJ databases">
        <title>Whole-genome sequence of Rhodoplanes serenus DSM 18633, type strain.</title>
        <authorList>
            <person name="Kyndt J.A."/>
            <person name="Meyer T.E."/>
        </authorList>
    </citation>
    <scope>NUCLEOTIDE SEQUENCE [LARGE SCALE GENOMIC DNA]</scope>
    <source>
        <strain evidence="2 3">DSM 18633</strain>
    </source>
</reference>
<organism evidence="2 3">
    <name type="scientific">Rhodoplanes serenus</name>
    <dbReference type="NCBI Taxonomy" id="200615"/>
    <lineage>
        <taxon>Bacteria</taxon>
        <taxon>Pseudomonadati</taxon>
        <taxon>Pseudomonadota</taxon>
        <taxon>Alphaproteobacteria</taxon>
        <taxon>Hyphomicrobiales</taxon>
        <taxon>Nitrobacteraceae</taxon>
        <taxon>Rhodoplanes</taxon>
    </lineage>
</organism>
<feature type="compositionally biased region" description="Pro residues" evidence="1">
    <location>
        <begin position="84"/>
        <end position="98"/>
    </location>
</feature>
<sequence>MPSRSAARAKPGRGARALVTSLAIGVGLLAAWVLVANTILREAPPSRDVVAALLAARDAAPAPTLAMLRPPAVPDEPLAAGATPPVPVVSAAPPPLPPTDTRTGPAAVPETAAPGTTAPPATIVLAAADVRDATGSLAPPSPAASPPMPFGALNAPAEPLAADSLTSDEAAEAPLAGVVPLPRKRPPPVAIPLPRPRPEIDPAATAATGVTLTPVDIEKHQPM</sequence>
<evidence type="ECO:0000256" key="1">
    <source>
        <dbReference type="SAM" id="MobiDB-lite"/>
    </source>
</evidence>
<dbReference type="Proteomes" id="UP000438991">
    <property type="component" value="Unassembled WGS sequence"/>
</dbReference>
<feature type="region of interest" description="Disordered" evidence="1">
    <location>
        <begin position="76"/>
        <end position="118"/>
    </location>
</feature>
<evidence type="ECO:0000313" key="2">
    <source>
        <dbReference type="EMBL" id="MTW16371.1"/>
    </source>
</evidence>
<dbReference type="EMBL" id="WNKV01000005">
    <property type="protein sequence ID" value="MTW16371.1"/>
    <property type="molecule type" value="Genomic_DNA"/>
</dbReference>
<name>A0A9X4XLJ3_9BRAD</name>
<proteinExistence type="predicted"/>
<comment type="caution">
    <text evidence="2">The sequence shown here is derived from an EMBL/GenBank/DDBJ whole genome shotgun (WGS) entry which is preliminary data.</text>
</comment>
<accession>A0A9X4XLJ3</accession>
<dbReference type="RefSeq" id="WP_155479344.1">
    <property type="nucleotide sequence ID" value="NZ_WNKV01000005.1"/>
</dbReference>
<feature type="compositionally biased region" description="Low complexity" evidence="1">
    <location>
        <begin position="103"/>
        <end position="118"/>
    </location>
</feature>
<protein>
    <submittedName>
        <fullName evidence="2">Uncharacterized protein</fullName>
    </submittedName>
</protein>
<evidence type="ECO:0000313" key="3">
    <source>
        <dbReference type="Proteomes" id="UP000438991"/>
    </source>
</evidence>
<dbReference type="AlphaFoldDB" id="A0A9X4XLJ3"/>
<feature type="region of interest" description="Disordered" evidence="1">
    <location>
        <begin position="176"/>
        <end position="223"/>
    </location>
</feature>